<accession>A0A927AYX8</accession>
<dbReference type="PANTHER" id="PTHR48081:SF8">
    <property type="entry name" value="ALPHA_BETA HYDROLASE FOLD-3 DOMAIN-CONTAINING PROTEIN-RELATED"/>
    <property type="match status" value="1"/>
</dbReference>
<organism evidence="4 5">
    <name type="scientific">Spirosoma validum</name>
    <dbReference type="NCBI Taxonomy" id="2771355"/>
    <lineage>
        <taxon>Bacteria</taxon>
        <taxon>Pseudomonadati</taxon>
        <taxon>Bacteroidota</taxon>
        <taxon>Cytophagia</taxon>
        <taxon>Cytophagales</taxon>
        <taxon>Cytophagaceae</taxon>
        <taxon>Spirosoma</taxon>
    </lineage>
</organism>
<dbReference type="RefSeq" id="WP_191037986.1">
    <property type="nucleotide sequence ID" value="NZ_JACXAA010000002.1"/>
</dbReference>
<dbReference type="GO" id="GO:0016787">
    <property type="term" value="F:hydrolase activity"/>
    <property type="evidence" value="ECO:0007669"/>
    <property type="project" value="UniProtKB-KW"/>
</dbReference>
<proteinExistence type="predicted"/>
<dbReference type="Gene3D" id="3.40.50.1820">
    <property type="entry name" value="alpha/beta hydrolase"/>
    <property type="match status" value="1"/>
</dbReference>
<feature type="signal peptide" evidence="2">
    <location>
        <begin position="1"/>
        <end position="22"/>
    </location>
</feature>
<name>A0A927AYX8_9BACT</name>
<dbReference type="Pfam" id="PF07859">
    <property type="entry name" value="Abhydrolase_3"/>
    <property type="match status" value="1"/>
</dbReference>
<dbReference type="EMBL" id="JACXAA010000002">
    <property type="protein sequence ID" value="MBD2752339.1"/>
    <property type="molecule type" value="Genomic_DNA"/>
</dbReference>
<feature type="domain" description="Alpha/beta hydrolase fold-3" evidence="3">
    <location>
        <begin position="83"/>
        <end position="273"/>
    </location>
</feature>
<reference evidence="4" key="1">
    <citation type="submission" date="2020-09" db="EMBL/GenBank/DDBJ databases">
        <authorList>
            <person name="Kim M.K."/>
        </authorList>
    </citation>
    <scope>NUCLEOTIDE SEQUENCE</scope>
    <source>
        <strain evidence="4">BT704</strain>
    </source>
</reference>
<evidence type="ECO:0000256" key="2">
    <source>
        <dbReference type="SAM" id="SignalP"/>
    </source>
</evidence>
<protein>
    <submittedName>
        <fullName evidence="4">Alpha/beta hydrolase</fullName>
    </submittedName>
</protein>
<evidence type="ECO:0000313" key="4">
    <source>
        <dbReference type="EMBL" id="MBD2752339.1"/>
    </source>
</evidence>
<keyword evidence="5" id="KW-1185">Reference proteome</keyword>
<keyword evidence="1 4" id="KW-0378">Hydrolase</keyword>
<feature type="chain" id="PRO_5037272816" evidence="2">
    <location>
        <begin position="23"/>
        <end position="304"/>
    </location>
</feature>
<keyword evidence="2" id="KW-0732">Signal</keyword>
<sequence>MQLIIRQVLFITLLFGPFITSAQNGPPTVEQVRAHMNMGYEKAKTPLVEVFRTEVRKVWTGADSIPIQIYYPNDKRNLPIIYNVHGGALVWAPGVDMNIARVLCKQTGSVVVSVDYRLAPEHPFPASINDSYAVWKWIDQNAERIQGNRQNLMLIGDSAGGLFIGALQVKRQQEASLLRPSALIFINPGIDMRPTAAGLDEYALMVKWYLNGTDPNNPLVSPILAPTFKDFPPSLIIVCEKDALKPHGVTLNDKLKEAGVPTQLVDLPGLDHLGHTWLNAHPVAKPAVDAVVTYINAANAKTGK</sequence>
<dbReference type="Proteomes" id="UP000653797">
    <property type="component" value="Unassembled WGS sequence"/>
</dbReference>
<dbReference type="PANTHER" id="PTHR48081">
    <property type="entry name" value="AB HYDROLASE SUPERFAMILY PROTEIN C4A8.06C"/>
    <property type="match status" value="1"/>
</dbReference>
<dbReference type="InterPro" id="IPR029058">
    <property type="entry name" value="AB_hydrolase_fold"/>
</dbReference>
<evidence type="ECO:0000256" key="1">
    <source>
        <dbReference type="ARBA" id="ARBA00022801"/>
    </source>
</evidence>
<evidence type="ECO:0000313" key="5">
    <source>
        <dbReference type="Proteomes" id="UP000653797"/>
    </source>
</evidence>
<dbReference type="InterPro" id="IPR013094">
    <property type="entry name" value="AB_hydrolase_3"/>
</dbReference>
<dbReference type="SUPFAM" id="SSF53474">
    <property type="entry name" value="alpha/beta-Hydrolases"/>
    <property type="match status" value="1"/>
</dbReference>
<evidence type="ECO:0000259" key="3">
    <source>
        <dbReference type="Pfam" id="PF07859"/>
    </source>
</evidence>
<dbReference type="InterPro" id="IPR050300">
    <property type="entry name" value="GDXG_lipolytic_enzyme"/>
</dbReference>
<comment type="caution">
    <text evidence="4">The sequence shown here is derived from an EMBL/GenBank/DDBJ whole genome shotgun (WGS) entry which is preliminary data.</text>
</comment>
<dbReference type="AlphaFoldDB" id="A0A927AYX8"/>
<gene>
    <name evidence="4" type="ORF">IC230_05510</name>
</gene>